<keyword evidence="3" id="KW-1185">Reference proteome</keyword>
<organism evidence="2 3">
    <name type="scientific">Saezia sanguinis</name>
    <dbReference type="NCBI Taxonomy" id="1965230"/>
    <lineage>
        <taxon>Bacteria</taxon>
        <taxon>Pseudomonadati</taxon>
        <taxon>Pseudomonadota</taxon>
        <taxon>Betaproteobacteria</taxon>
        <taxon>Burkholderiales</taxon>
        <taxon>Saeziaceae</taxon>
        <taxon>Saezia</taxon>
    </lineage>
</organism>
<reference evidence="2 3" key="1">
    <citation type="submission" date="2018-01" db="EMBL/GenBank/DDBJ databases">
        <title>Saezia sanguinis gen. nov., sp. nov., in the order Burkholderiales isolated from human blood.</title>
        <authorList>
            <person name="Medina-Pascual M.J."/>
            <person name="Valdezate S."/>
            <person name="Monzon S."/>
            <person name="Cuesta I."/>
            <person name="Carrasco G."/>
            <person name="Villalon P."/>
            <person name="Saez-Nieto J.A."/>
        </authorList>
    </citation>
    <scope>NUCLEOTIDE SEQUENCE [LARGE SCALE GENOMIC DNA]</scope>
    <source>
        <strain evidence="2 3">CNM695-12</strain>
    </source>
</reference>
<keyword evidence="1" id="KW-0732">Signal</keyword>
<evidence type="ECO:0000313" key="3">
    <source>
        <dbReference type="Proteomes" id="UP000286947"/>
    </source>
</evidence>
<dbReference type="PROSITE" id="PS51257">
    <property type="entry name" value="PROKAR_LIPOPROTEIN"/>
    <property type="match status" value="1"/>
</dbReference>
<dbReference type="Proteomes" id="UP000286947">
    <property type="component" value="Unassembled WGS sequence"/>
</dbReference>
<comment type="caution">
    <text evidence="2">The sequence shown here is derived from an EMBL/GenBank/DDBJ whole genome shotgun (WGS) entry which is preliminary data.</text>
</comment>
<proteinExistence type="predicted"/>
<dbReference type="Gene3D" id="2.20.110.10">
    <property type="entry name" value="Histone H3 K4-specific methyltransferase SET7/9 N-terminal domain"/>
    <property type="match status" value="2"/>
</dbReference>
<dbReference type="AlphaFoldDB" id="A0A433SEU5"/>
<evidence type="ECO:0008006" key="4">
    <source>
        <dbReference type="Google" id="ProtNLM"/>
    </source>
</evidence>
<name>A0A433SEU5_9BURK</name>
<dbReference type="EMBL" id="PQSP01000002">
    <property type="protein sequence ID" value="RUS67250.1"/>
    <property type="molecule type" value="Genomic_DNA"/>
</dbReference>
<dbReference type="OrthoDB" id="5941127at2"/>
<sequence precursor="true">MKTFNPLLMVLMACILMGCKDSASVHAINYSQIRNTDGYVQAIGENKPFTGVVANIPYHEIDLTLKIAYALTVTNNIAGFIPGQVLPTKGYCAVSFHNGNVEGSFFCDDTPVNTDEKVRFDPDMHRVTGTLSNDQLTNTLSLRNKEGVTIYQVQLLDGKRHGQYIQKYDDGTLKAAISYSNGKLNGPFEAYYSNGLAHLTAQYIHGVQEGWLHLYFDNGFKNISERYENGALVERINYYKGRDQISVHYIAPKDGSSRAQYAVYYENGDVKEQGWVLLGPVSSYHFEDGVEKMGFQPGISEISYFDENGIKTHTITRGVRPESRIEYAPNGQKSAFYTLSGEKEHGPYELYYPDGRIREKGEMYYGDKEEELLEIYDENGQPGDTPRQRLLQRISTGSANFDDLIWSRVSDAYIFRDRINEQTYTGSIHLMPLSIFINAGGKNFNGFLNLLGRIPLAHAEYEMLSNLSSMDDYDGSCSVHAENGVLQGEFTCLIEGQSYVMKGFVGGGRLVDQLEILDTGHERASVVARARFGSNQYDIAVQYLDPNTQEVLGESQSGYRSPPPKEVRRSDMVFEGGQWLDNGQPFTGVVTEIPYSDIIDFDLGEKLDGILESDFDIPKYEYLGFALLLENVQNASCQMGVNRGAAVGFRCKGGSTYEVSGEIENGQLNGVFKIEHTIFATTTIEANYVAGVLDGEFKYTHPRTEIKLATGQFHNGKPVGQFIANTRNGRVFMRVQYNAEGQRTCTNEQCD</sequence>
<dbReference type="RefSeq" id="WP_126979149.1">
    <property type="nucleotide sequence ID" value="NZ_PQSP01000002.1"/>
</dbReference>
<feature type="signal peptide" evidence="1">
    <location>
        <begin position="1"/>
        <end position="27"/>
    </location>
</feature>
<feature type="chain" id="PRO_5019377020" description="Antitoxin YwqK" evidence="1">
    <location>
        <begin position="28"/>
        <end position="751"/>
    </location>
</feature>
<gene>
    <name evidence="2" type="ORF">CUZ56_01193</name>
</gene>
<protein>
    <recommendedName>
        <fullName evidence="4">Antitoxin YwqK</fullName>
    </recommendedName>
</protein>
<dbReference type="Gene3D" id="3.90.930.1">
    <property type="match status" value="1"/>
</dbReference>
<evidence type="ECO:0000313" key="2">
    <source>
        <dbReference type="EMBL" id="RUS67250.1"/>
    </source>
</evidence>
<evidence type="ECO:0000256" key="1">
    <source>
        <dbReference type="SAM" id="SignalP"/>
    </source>
</evidence>
<dbReference type="SUPFAM" id="SSF82185">
    <property type="entry name" value="Histone H3 K4-specific methyltransferase SET7/9 N-terminal domain"/>
    <property type="match status" value="2"/>
</dbReference>
<accession>A0A433SEU5</accession>